<dbReference type="SMART" id="SM00672">
    <property type="entry name" value="CAP10"/>
    <property type="match status" value="1"/>
</dbReference>
<evidence type="ECO:0000259" key="1">
    <source>
        <dbReference type="SMART" id="SM00672"/>
    </source>
</evidence>
<feature type="domain" description="Glycosyl transferase CAP10" evidence="1">
    <location>
        <begin position="240"/>
        <end position="499"/>
    </location>
</feature>
<evidence type="ECO:0000313" key="2">
    <source>
        <dbReference type="EMBL" id="KIM32991.1"/>
    </source>
</evidence>
<organism evidence="2 3">
    <name type="scientific">Serendipita vermifera MAFF 305830</name>
    <dbReference type="NCBI Taxonomy" id="933852"/>
    <lineage>
        <taxon>Eukaryota</taxon>
        <taxon>Fungi</taxon>
        <taxon>Dikarya</taxon>
        <taxon>Basidiomycota</taxon>
        <taxon>Agaricomycotina</taxon>
        <taxon>Agaricomycetes</taxon>
        <taxon>Sebacinales</taxon>
        <taxon>Serendipitaceae</taxon>
        <taxon>Serendipita</taxon>
    </lineage>
</organism>
<dbReference type="EMBL" id="KN824279">
    <property type="protein sequence ID" value="KIM32991.1"/>
    <property type="molecule type" value="Genomic_DNA"/>
</dbReference>
<protein>
    <submittedName>
        <fullName evidence="2">Glycosyltransferase family 90 protein</fullName>
    </submittedName>
</protein>
<dbReference type="GO" id="GO:0016740">
    <property type="term" value="F:transferase activity"/>
    <property type="evidence" value="ECO:0007669"/>
    <property type="project" value="UniProtKB-KW"/>
</dbReference>
<dbReference type="InterPro" id="IPR051091">
    <property type="entry name" value="O-Glucosyltr/Glycosyltrsf_90"/>
</dbReference>
<accession>A0A0C3BNF1</accession>
<dbReference type="Pfam" id="PF05686">
    <property type="entry name" value="Glyco_transf_90"/>
    <property type="match status" value="1"/>
</dbReference>
<dbReference type="PANTHER" id="PTHR12203:SF118">
    <property type="entry name" value="BETA-1,2-XYLOSYLTRANSFERASE 1"/>
    <property type="match status" value="1"/>
</dbReference>
<evidence type="ECO:0000313" key="3">
    <source>
        <dbReference type="Proteomes" id="UP000054097"/>
    </source>
</evidence>
<proteinExistence type="predicted"/>
<dbReference type="AlphaFoldDB" id="A0A0C3BNF1"/>
<gene>
    <name evidence="2" type="ORF">M408DRAFT_20313</name>
</gene>
<dbReference type="PANTHER" id="PTHR12203">
    <property type="entry name" value="KDEL LYS-ASP-GLU-LEU CONTAINING - RELATED"/>
    <property type="match status" value="1"/>
</dbReference>
<dbReference type="OrthoDB" id="541052at2759"/>
<dbReference type="HOGENOM" id="CLU_005027_3_2_1"/>
<dbReference type="Proteomes" id="UP000054097">
    <property type="component" value="Unassembled WGS sequence"/>
</dbReference>
<reference evidence="2 3" key="1">
    <citation type="submission" date="2014-04" db="EMBL/GenBank/DDBJ databases">
        <authorList>
            <consortium name="DOE Joint Genome Institute"/>
            <person name="Kuo A."/>
            <person name="Zuccaro A."/>
            <person name="Kohler A."/>
            <person name="Nagy L.G."/>
            <person name="Floudas D."/>
            <person name="Copeland A."/>
            <person name="Barry K.W."/>
            <person name="Cichocki N."/>
            <person name="Veneault-Fourrey C."/>
            <person name="LaButti K."/>
            <person name="Lindquist E.A."/>
            <person name="Lipzen A."/>
            <person name="Lundell T."/>
            <person name="Morin E."/>
            <person name="Murat C."/>
            <person name="Sun H."/>
            <person name="Tunlid A."/>
            <person name="Henrissat B."/>
            <person name="Grigoriev I.V."/>
            <person name="Hibbett D.S."/>
            <person name="Martin F."/>
            <person name="Nordberg H.P."/>
            <person name="Cantor M.N."/>
            <person name="Hua S.X."/>
        </authorList>
    </citation>
    <scope>NUCLEOTIDE SEQUENCE [LARGE SCALE GENOMIC DNA]</scope>
    <source>
        <strain evidence="2 3">MAFF 305830</strain>
    </source>
</reference>
<name>A0A0C3BNF1_SERVB</name>
<reference evidence="3" key="2">
    <citation type="submission" date="2015-01" db="EMBL/GenBank/DDBJ databases">
        <title>Evolutionary Origins and Diversification of the Mycorrhizal Mutualists.</title>
        <authorList>
            <consortium name="DOE Joint Genome Institute"/>
            <consortium name="Mycorrhizal Genomics Consortium"/>
            <person name="Kohler A."/>
            <person name="Kuo A."/>
            <person name="Nagy L.G."/>
            <person name="Floudas D."/>
            <person name="Copeland A."/>
            <person name="Barry K.W."/>
            <person name="Cichocki N."/>
            <person name="Veneault-Fourrey C."/>
            <person name="LaButti K."/>
            <person name="Lindquist E.A."/>
            <person name="Lipzen A."/>
            <person name="Lundell T."/>
            <person name="Morin E."/>
            <person name="Murat C."/>
            <person name="Riley R."/>
            <person name="Ohm R."/>
            <person name="Sun H."/>
            <person name="Tunlid A."/>
            <person name="Henrissat B."/>
            <person name="Grigoriev I.V."/>
            <person name="Hibbett D.S."/>
            <person name="Martin F."/>
        </authorList>
    </citation>
    <scope>NUCLEOTIDE SEQUENCE [LARGE SCALE GENOMIC DNA]</scope>
    <source>
        <strain evidence="3">MAFF 305830</strain>
    </source>
</reference>
<keyword evidence="3" id="KW-1185">Reference proteome</keyword>
<sequence>MTRSRDGLIRVGGHKGPHPLFDVILAAERDWKAEVDSRPSTLLEAHDAYVIANGRPPAASYPDFFNFLPTQCPMPSIESLYLYKPLSSSMMHRHQAGLEGAPMTITIIVHNGRTGGGAADSDDRLFYLRDISRHIMNLMVEIGEFLPDLRFTLSVDYPRNPLSYKLKSDMEDLNQLGERLEESDREEDGDVNGVYTFHDWTKACGPDEPIHGAEIEPNPDNTLSFIYTPRPLSPCQHPSLMHLSDYFAGSSPDFGVLHPVFAFSRTALNGDILIPRPDSTQGISSKIPWGKRQPVLYWRGPATLGSSADELIVPANRLMAFFNSTREQTVPQHILIPRNSDSFEVQAGNPLTYLRTRIDLAFTQCHDKVGCRDMSARYPFSGSEHAHWDQNKYILDLECYGGQTATFRQLLLTGSLVFRSSLAEDFWVAQARPWAHYVPVQPDFSDLPTILLFFEAHDHLAKRIALAGQTLARECFGRAGTKAGLMLVLGEYGRMWSNERVGADMVLV</sequence>
<keyword evidence="2" id="KW-0808">Transferase</keyword>
<dbReference type="InterPro" id="IPR006598">
    <property type="entry name" value="CAP10"/>
</dbReference>